<dbReference type="Proteomes" id="UP000187283">
    <property type="component" value="Unassembled WGS sequence"/>
</dbReference>
<reference evidence="1 2" key="1">
    <citation type="submission" date="2017-01" db="EMBL/GenBank/DDBJ databases">
        <authorList>
            <person name="Mah S.A."/>
            <person name="Swanson W.J."/>
            <person name="Moy G.W."/>
            <person name="Vacquier V.D."/>
        </authorList>
    </citation>
    <scope>NUCLEOTIDE SEQUENCE [LARGE SCALE GENOMIC DNA]</scope>
    <source>
        <strain evidence="1 2">GSMNP</strain>
    </source>
</reference>
<evidence type="ECO:0000313" key="2">
    <source>
        <dbReference type="Proteomes" id="UP000187283"/>
    </source>
</evidence>
<organism evidence="1 2">
    <name type="scientific">Smittium culicis</name>
    <dbReference type="NCBI Taxonomy" id="133412"/>
    <lineage>
        <taxon>Eukaryota</taxon>
        <taxon>Fungi</taxon>
        <taxon>Fungi incertae sedis</taxon>
        <taxon>Zoopagomycota</taxon>
        <taxon>Kickxellomycotina</taxon>
        <taxon>Harpellomycetes</taxon>
        <taxon>Harpellales</taxon>
        <taxon>Legeriomycetaceae</taxon>
        <taxon>Smittium</taxon>
    </lineage>
</organism>
<dbReference type="AlphaFoldDB" id="A0A1R1YBB3"/>
<proteinExistence type="predicted"/>
<keyword evidence="2" id="KW-1185">Reference proteome</keyword>
<accession>A0A1R1YBB3</accession>
<name>A0A1R1YBB3_9FUNG</name>
<evidence type="ECO:0000313" key="1">
    <source>
        <dbReference type="EMBL" id="OMJ24219.1"/>
    </source>
</evidence>
<protein>
    <submittedName>
        <fullName evidence="1">Uncharacterized protein</fullName>
    </submittedName>
</protein>
<dbReference type="EMBL" id="LSSN01000387">
    <property type="protein sequence ID" value="OMJ24219.1"/>
    <property type="molecule type" value="Genomic_DNA"/>
</dbReference>
<comment type="caution">
    <text evidence="1">The sequence shown here is derived from an EMBL/GenBank/DDBJ whole genome shotgun (WGS) entry which is preliminary data.</text>
</comment>
<gene>
    <name evidence="1" type="ORF">AYI70_g1742</name>
</gene>
<sequence>MERGNIEYHNKFYCYRFKKEDHKSWDCTQVRPQKNFNDAKKKDNNLGKNAVECVELEIFLHEGLKFKDKKNNMVYKRAKVELSIEGRNREKVHKFSGNQSLIS</sequence>